<gene>
    <name evidence="9" type="primary">sigH</name>
    <name evidence="9" type="ORF">ERS852476_00037</name>
    <name evidence="10" type="ORF">ERS852569_01786</name>
</gene>
<evidence type="ECO:0000256" key="3">
    <source>
        <dbReference type="ARBA" id="ARBA00023015"/>
    </source>
</evidence>
<dbReference type="SUPFAM" id="SSF88946">
    <property type="entry name" value="Sigma2 domain of RNA polymerase sigma factors"/>
    <property type="match status" value="1"/>
</dbReference>
<dbReference type="Gene3D" id="1.20.120.1810">
    <property type="match status" value="1"/>
</dbReference>
<name>A0A173WT03_9FIRM</name>
<evidence type="ECO:0000313" key="12">
    <source>
        <dbReference type="Proteomes" id="UP000095762"/>
    </source>
</evidence>
<dbReference type="EMBL" id="CZBP01000012">
    <property type="protein sequence ID" value="CUQ06295.1"/>
    <property type="molecule type" value="Genomic_DNA"/>
</dbReference>
<evidence type="ECO:0000259" key="8">
    <source>
        <dbReference type="PROSITE" id="PS00715"/>
    </source>
</evidence>
<keyword evidence="4" id="KW-0731">Sigma factor</keyword>
<dbReference type="InterPro" id="IPR000943">
    <property type="entry name" value="RNA_pol_sigma70"/>
</dbReference>
<evidence type="ECO:0000256" key="2">
    <source>
        <dbReference type="ARBA" id="ARBA00021245"/>
    </source>
</evidence>
<dbReference type="Pfam" id="PF04542">
    <property type="entry name" value="Sigma70_r2"/>
    <property type="match status" value="1"/>
</dbReference>
<evidence type="ECO:0000256" key="5">
    <source>
        <dbReference type="ARBA" id="ARBA00023125"/>
    </source>
</evidence>
<organism evidence="9 11">
    <name type="scientific">Blautia obeum</name>
    <dbReference type="NCBI Taxonomy" id="40520"/>
    <lineage>
        <taxon>Bacteria</taxon>
        <taxon>Bacillati</taxon>
        <taxon>Bacillota</taxon>
        <taxon>Clostridia</taxon>
        <taxon>Lachnospirales</taxon>
        <taxon>Lachnospiraceae</taxon>
        <taxon>Blautia</taxon>
    </lineage>
</organism>
<dbReference type="PIRSF" id="PIRSF002939">
    <property type="entry name" value="RNA_polymerase_sigma-H_factor"/>
    <property type="match status" value="1"/>
</dbReference>
<reference evidence="11 12" key="1">
    <citation type="submission" date="2015-09" db="EMBL/GenBank/DDBJ databases">
        <authorList>
            <consortium name="Pathogen Informatics"/>
        </authorList>
    </citation>
    <scope>NUCLEOTIDE SEQUENCE [LARGE SCALE GENOMIC DNA]</scope>
    <source>
        <strain evidence="9 11">2789STDY5834861</strain>
        <strain evidence="10 12">2789STDY5834957</strain>
    </source>
</reference>
<evidence type="ECO:0000256" key="6">
    <source>
        <dbReference type="ARBA" id="ARBA00023163"/>
    </source>
</evidence>
<dbReference type="Gene3D" id="1.10.10.10">
    <property type="entry name" value="Winged helix-like DNA-binding domain superfamily/Winged helix DNA-binding domain"/>
    <property type="match status" value="1"/>
</dbReference>
<dbReference type="AlphaFoldDB" id="A0A173WT03"/>
<dbReference type="InterPro" id="IPR016032">
    <property type="entry name" value="Sig_transdc_resp-reg_C-effctor"/>
</dbReference>
<dbReference type="InterPro" id="IPR007627">
    <property type="entry name" value="RNA_pol_sigma70_r2"/>
</dbReference>
<accession>A0A173WT03</accession>
<dbReference type="EMBL" id="CYZP01000001">
    <property type="protein sequence ID" value="CUN41647.1"/>
    <property type="molecule type" value="Genomic_DNA"/>
</dbReference>
<dbReference type="InterPro" id="IPR014284">
    <property type="entry name" value="RNA_pol_sigma-70_dom"/>
</dbReference>
<dbReference type="InterPro" id="IPR016371">
    <property type="entry name" value="RNA_pol_sigma-H_factor"/>
</dbReference>
<dbReference type="InterPro" id="IPR036388">
    <property type="entry name" value="WH-like_DNA-bd_sf"/>
</dbReference>
<dbReference type="Proteomes" id="UP000095762">
    <property type="component" value="Unassembled WGS sequence"/>
</dbReference>
<feature type="domain" description="RNA polymerase sigma-70" evidence="8">
    <location>
        <begin position="51"/>
        <end position="64"/>
    </location>
</feature>
<dbReference type="NCBIfam" id="TIGR02937">
    <property type="entry name" value="sigma70-ECF"/>
    <property type="match status" value="1"/>
</dbReference>
<dbReference type="PANTHER" id="PTHR30385:SF1">
    <property type="entry name" value="RNA POLYMERASE SIGMA-H FACTOR"/>
    <property type="match status" value="1"/>
</dbReference>
<dbReference type="Proteomes" id="UP000095645">
    <property type="component" value="Unassembled WGS sequence"/>
</dbReference>
<keyword evidence="5" id="KW-0238">DNA-binding</keyword>
<evidence type="ECO:0000313" key="9">
    <source>
        <dbReference type="EMBL" id="CUN41647.1"/>
    </source>
</evidence>
<evidence type="ECO:0000256" key="4">
    <source>
        <dbReference type="ARBA" id="ARBA00023082"/>
    </source>
</evidence>
<evidence type="ECO:0000313" key="10">
    <source>
        <dbReference type="EMBL" id="CUQ06295.1"/>
    </source>
</evidence>
<sequence length="199" mass="23066">MKQYDGIKDEELISRFKNGESEILDYLMEKYKNMVRKKARTMFLIGGENDDLIQEGMIGLFKAVRDYQPDRDAAFQTFASICVDRQIYNAIQSSNRQKHQPLNSYISLSEQDGENEEHLGDNWGENPESIIIDQENVQDLEQEITATLSPMENQVLEYYLAGNGYGEIAQIMGKTPKSIDNALQRIRIKIREQLEQYQK</sequence>
<comment type="function">
    <text evidence="7">Sigma factors are initiation factors that promote the attachment of RNA polymerase to specific initiation sites and are then released. Sigma-S contributes to the protection against external stress, thus playing a role in cellular fitness and survival.</text>
</comment>
<proteinExistence type="inferred from homology"/>
<protein>
    <recommendedName>
        <fullName evidence="2">RNA polymerase sigma factor SigS</fullName>
    </recommendedName>
</protein>
<dbReference type="NCBIfam" id="NF006148">
    <property type="entry name" value="PRK08295.1-5"/>
    <property type="match status" value="1"/>
</dbReference>
<keyword evidence="3" id="KW-0805">Transcription regulation</keyword>
<dbReference type="PROSITE" id="PS00715">
    <property type="entry name" value="SIGMA70_1"/>
    <property type="match status" value="1"/>
</dbReference>
<comment type="similarity">
    <text evidence="1">Belongs to the sigma-70 factor family.</text>
</comment>
<dbReference type="SUPFAM" id="SSF46894">
    <property type="entry name" value="C-terminal effector domain of the bipartite response regulators"/>
    <property type="match status" value="1"/>
</dbReference>
<dbReference type="GO" id="GO:0003677">
    <property type="term" value="F:DNA binding"/>
    <property type="evidence" value="ECO:0007669"/>
    <property type="project" value="UniProtKB-KW"/>
</dbReference>
<keyword evidence="6" id="KW-0804">Transcription</keyword>
<evidence type="ECO:0000313" key="11">
    <source>
        <dbReference type="Proteomes" id="UP000095645"/>
    </source>
</evidence>
<dbReference type="InterPro" id="IPR013325">
    <property type="entry name" value="RNA_pol_sigma_r2"/>
</dbReference>
<dbReference type="GO" id="GO:0006352">
    <property type="term" value="P:DNA-templated transcription initiation"/>
    <property type="evidence" value="ECO:0007669"/>
    <property type="project" value="InterPro"/>
</dbReference>
<evidence type="ECO:0000256" key="7">
    <source>
        <dbReference type="ARBA" id="ARBA00024701"/>
    </source>
</evidence>
<dbReference type="GO" id="GO:0016987">
    <property type="term" value="F:sigma factor activity"/>
    <property type="evidence" value="ECO:0007669"/>
    <property type="project" value="UniProtKB-KW"/>
</dbReference>
<dbReference type="PANTHER" id="PTHR30385">
    <property type="entry name" value="SIGMA FACTOR F FLAGELLAR"/>
    <property type="match status" value="1"/>
</dbReference>
<evidence type="ECO:0000256" key="1">
    <source>
        <dbReference type="ARBA" id="ARBA00007788"/>
    </source>
</evidence>